<keyword evidence="2" id="KW-0472">Membrane</keyword>
<name>A0ABW0ZTA3_9ACTN</name>
<organism evidence="3 4">
    <name type="scientific">Actinomadura rugatobispora</name>
    <dbReference type="NCBI Taxonomy" id="1994"/>
    <lineage>
        <taxon>Bacteria</taxon>
        <taxon>Bacillati</taxon>
        <taxon>Actinomycetota</taxon>
        <taxon>Actinomycetes</taxon>
        <taxon>Streptosporangiales</taxon>
        <taxon>Thermomonosporaceae</taxon>
        <taxon>Actinomadura</taxon>
    </lineage>
</organism>
<gene>
    <name evidence="3" type="ORF">ACFPZN_13010</name>
</gene>
<comment type="caution">
    <text evidence="3">The sequence shown here is derived from an EMBL/GenBank/DDBJ whole genome shotgun (WGS) entry which is preliminary data.</text>
</comment>
<evidence type="ECO:0000256" key="2">
    <source>
        <dbReference type="SAM" id="Phobius"/>
    </source>
</evidence>
<keyword evidence="2" id="KW-0812">Transmembrane</keyword>
<evidence type="ECO:0000313" key="3">
    <source>
        <dbReference type="EMBL" id="MFC5746536.1"/>
    </source>
</evidence>
<accession>A0ABW0ZTA3</accession>
<evidence type="ECO:0008006" key="5">
    <source>
        <dbReference type="Google" id="ProtNLM"/>
    </source>
</evidence>
<keyword evidence="2" id="KW-1133">Transmembrane helix</keyword>
<sequence length="232" mass="23799">MRCPSCGSDTGTDLANCARCAAPVPGAPAAEAGAETVAFQDDPTLVETRFAEIPPAPQAPHAPYAPPPARAGGRVPPYAGWAVAGTFALALVAVLIVLWPSGRAKEGAGGAGSPGTPQAPQSSASPVTSIPVGSAKFYVDTFAAAEGYAQPSASGAAVGELRKGTHYVFCKKWGQKMDRGGGDAYNHWWLLTDLDVVYGGGSRGWVPALYLSRWGNDEAKDNQGQDIPVCSG</sequence>
<dbReference type="Proteomes" id="UP001596074">
    <property type="component" value="Unassembled WGS sequence"/>
</dbReference>
<protein>
    <recommendedName>
        <fullName evidence="5">SH3 domain-containing protein</fullName>
    </recommendedName>
</protein>
<reference evidence="4" key="1">
    <citation type="journal article" date="2019" name="Int. J. Syst. Evol. Microbiol.">
        <title>The Global Catalogue of Microorganisms (GCM) 10K type strain sequencing project: providing services to taxonomists for standard genome sequencing and annotation.</title>
        <authorList>
            <consortium name="The Broad Institute Genomics Platform"/>
            <consortium name="The Broad Institute Genome Sequencing Center for Infectious Disease"/>
            <person name="Wu L."/>
            <person name="Ma J."/>
        </authorList>
    </citation>
    <scope>NUCLEOTIDE SEQUENCE [LARGE SCALE GENOMIC DNA]</scope>
    <source>
        <strain evidence="4">KCTC 42087</strain>
    </source>
</reference>
<evidence type="ECO:0000256" key="1">
    <source>
        <dbReference type="SAM" id="MobiDB-lite"/>
    </source>
</evidence>
<evidence type="ECO:0000313" key="4">
    <source>
        <dbReference type="Proteomes" id="UP001596074"/>
    </source>
</evidence>
<dbReference type="RefSeq" id="WP_378282159.1">
    <property type="nucleotide sequence ID" value="NZ_JBHSON010000015.1"/>
</dbReference>
<feature type="region of interest" description="Disordered" evidence="1">
    <location>
        <begin position="106"/>
        <end position="127"/>
    </location>
</feature>
<proteinExistence type="predicted"/>
<feature type="compositionally biased region" description="Polar residues" evidence="1">
    <location>
        <begin position="115"/>
        <end position="127"/>
    </location>
</feature>
<keyword evidence="4" id="KW-1185">Reference proteome</keyword>
<dbReference type="EMBL" id="JBHSON010000015">
    <property type="protein sequence ID" value="MFC5746536.1"/>
    <property type="molecule type" value="Genomic_DNA"/>
</dbReference>
<feature type="transmembrane region" description="Helical" evidence="2">
    <location>
        <begin position="78"/>
        <end position="99"/>
    </location>
</feature>